<evidence type="ECO:0000313" key="2">
    <source>
        <dbReference type="EMBL" id="BCU03018.1"/>
    </source>
</evidence>
<organism evidence="2 3">
    <name type="scientific">Pandoravirus japonicus</name>
    <dbReference type="NCBI Taxonomy" id="2823154"/>
    <lineage>
        <taxon>Viruses</taxon>
        <taxon>Pandoravirus</taxon>
    </lineage>
</organism>
<sequence length="97" mass="11199">MSYVSRAHPTRFVRRGSPLGPSFAARKPPTKKKNQRQRRTNKRRVARATRLRCAQRTHDAPQKKRGKPFSCDTCGAQVSPSAPEIFLFWDFSFVFFS</sequence>
<feature type="region of interest" description="Disordered" evidence="1">
    <location>
        <begin position="1"/>
        <end position="71"/>
    </location>
</feature>
<reference evidence="2" key="1">
    <citation type="submission" date="2021-04" db="EMBL/GenBank/DDBJ databases">
        <title>Draft Genome Sequence of Pandoravirus japonicus, Isolated from the Sabaishi River of Niigata, Japan.</title>
        <authorList>
            <person name="Hosokawa N."/>
            <person name="Takahashi H."/>
            <person name="Aoki K."/>
            <person name="Takemura M."/>
        </authorList>
    </citation>
    <scope>NUCLEOTIDE SEQUENCE</scope>
</reference>
<evidence type="ECO:0000313" key="3">
    <source>
        <dbReference type="Proteomes" id="UP001253637"/>
    </source>
</evidence>
<name>A0A811BMJ4_9VIRU</name>
<dbReference type="Proteomes" id="UP001253637">
    <property type="component" value="Segment"/>
</dbReference>
<proteinExistence type="predicted"/>
<evidence type="ECO:0000256" key="1">
    <source>
        <dbReference type="SAM" id="MobiDB-lite"/>
    </source>
</evidence>
<dbReference type="EMBL" id="LC625835">
    <property type="protein sequence ID" value="BCU03018.1"/>
    <property type="molecule type" value="Genomic_DNA"/>
</dbReference>
<feature type="compositionally biased region" description="Basic residues" evidence="1">
    <location>
        <begin position="28"/>
        <end position="55"/>
    </location>
</feature>
<protein>
    <submittedName>
        <fullName evidence="2">Uncharacterized protein</fullName>
    </submittedName>
</protein>
<accession>A0A811BMJ4</accession>